<comment type="similarity">
    <text evidence="4 7">Belongs to the OpgD/OpgG family.</text>
</comment>
<dbReference type="Gene3D" id="2.70.98.10">
    <property type="match status" value="1"/>
</dbReference>
<evidence type="ECO:0000256" key="5">
    <source>
        <dbReference type="ARBA" id="ARBA00022729"/>
    </source>
</evidence>
<dbReference type="PANTHER" id="PTHR30504">
    <property type="entry name" value="GLUCANS BIOSYNTHESIS PROTEIN"/>
    <property type="match status" value="1"/>
</dbReference>
<evidence type="ECO:0000256" key="8">
    <source>
        <dbReference type="SAM" id="SignalP"/>
    </source>
</evidence>
<dbReference type="InterPro" id="IPR007444">
    <property type="entry name" value="Glucan_biosyn_MdoG_C"/>
</dbReference>
<dbReference type="PANTHER" id="PTHR30504:SF3">
    <property type="entry name" value="GLUCANS BIOSYNTHESIS PROTEIN D"/>
    <property type="match status" value="1"/>
</dbReference>
<name>A0AB33VDI5_RALSU</name>
<feature type="signal peptide" evidence="8">
    <location>
        <begin position="1"/>
        <end position="42"/>
    </location>
</feature>
<dbReference type="FunFam" id="2.70.98.10:FF:000001">
    <property type="entry name" value="Glucans biosynthesis protein G"/>
    <property type="match status" value="1"/>
</dbReference>
<organism evidence="10 11">
    <name type="scientific">Ralstonia solanacearum (strain UW551)</name>
    <dbReference type="NCBI Taxonomy" id="342110"/>
    <lineage>
        <taxon>Bacteria</taxon>
        <taxon>Pseudomonadati</taxon>
        <taxon>Pseudomonadota</taxon>
        <taxon>Betaproteobacteria</taxon>
        <taxon>Burkholderiales</taxon>
        <taxon>Burkholderiaceae</taxon>
        <taxon>Ralstonia</taxon>
        <taxon>Ralstonia solanacearum species complex</taxon>
    </lineage>
</organism>
<comment type="caution">
    <text evidence="10">The sequence shown here is derived from an EMBL/GenBank/DDBJ whole genome shotgun (WGS) entry which is preliminary data.</text>
</comment>
<dbReference type="PROSITE" id="PS51318">
    <property type="entry name" value="TAT"/>
    <property type="match status" value="1"/>
</dbReference>
<dbReference type="InterPro" id="IPR011013">
    <property type="entry name" value="Gal_mutarotase_sf_dom"/>
</dbReference>
<gene>
    <name evidence="7" type="primary">opgD</name>
    <name evidence="10" type="ORF">RRSL_01717</name>
</gene>
<evidence type="ECO:0000256" key="7">
    <source>
        <dbReference type="HAMAP-Rule" id="MF_01068"/>
    </source>
</evidence>
<evidence type="ECO:0000313" key="10">
    <source>
        <dbReference type="EMBL" id="EAP72146.1"/>
    </source>
</evidence>
<dbReference type="SUPFAM" id="SSF81296">
    <property type="entry name" value="E set domains"/>
    <property type="match status" value="1"/>
</dbReference>
<dbReference type="EMBL" id="AAKL01000035">
    <property type="protein sequence ID" value="EAP72146.1"/>
    <property type="molecule type" value="Genomic_DNA"/>
</dbReference>
<dbReference type="GO" id="GO:0030246">
    <property type="term" value="F:carbohydrate binding"/>
    <property type="evidence" value="ECO:0007669"/>
    <property type="project" value="InterPro"/>
</dbReference>
<comment type="pathway">
    <text evidence="3 7">Glycan metabolism; osmoregulated periplasmic glucan (OPG) biosynthesis.</text>
</comment>
<dbReference type="InterPro" id="IPR006311">
    <property type="entry name" value="TAT_signal"/>
</dbReference>
<protein>
    <recommendedName>
        <fullName evidence="7">Glucans biosynthesis protein D</fullName>
    </recommendedName>
</protein>
<dbReference type="HAMAP" id="MF_01068">
    <property type="entry name" value="MdoD_OpgD"/>
    <property type="match status" value="1"/>
</dbReference>
<dbReference type="InterPro" id="IPR014718">
    <property type="entry name" value="GH-type_carb-bd"/>
</dbReference>
<dbReference type="GO" id="GO:0030288">
    <property type="term" value="C:outer membrane-bounded periplasmic space"/>
    <property type="evidence" value="ECO:0007669"/>
    <property type="project" value="TreeGrafter"/>
</dbReference>
<dbReference type="Pfam" id="PF04349">
    <property type="entry name" value="MdoG"/>
    <property type="match status" value="1"/>
</dbReference>
<dbReference type="InterPro" id="IPR013783">
    <property type="entry name" value="Ig-like_fold"/>
</dbReference>
<feature type="domain" description="Glucan biosynthesis periplasmic MdoG C-terminal" evidence="9">
    <location>
        <begin position="54"/>
        <end position="539"/>
    </location>
</feature>
<evidence type="ECO:0000256" key="3">
    <source>
        <dbReference type="ARBA" id="ARBA00005001"/>
    </source>
</evidence>
<keyword evidence="5 7" id="KW-0732">Signal</keyword>
<keyword evidence="6 7" id="KW-0574">Periplasm</keyword>
<evidence type="ECO:0000256" key="6">
    <source>
        <dbReference type="ARBA" id="ARBA00022764"/>
    </source>
</evidence>
<dbReference type="Proteomes" id="UP000005933">
    <property type="component" value="Unassembled WGS sequence"/>
</dbReference>
<dbReference type="GO" id="GO:0003824">
    <property type="term" value="F:catalytic activity"/>
    <property type="evidence" value="ECO:0007669"/>
    <property type="project" value="InterPro"/>
</dbReference>
<accession>A0AB33VDI5</accession>
<evidence type="ECO:0000256" key="2">
    <source>
        <dbReference type="ARBA" id="ARBA00004418"/>
    </source>
</evidence>
<dbReference type="GO" id="GO:0051274">
    <property type="term" value="P:beta-glucan biosynthetic process"/>
    <property type="evidence" value="ECO:0007669"/>
    <property type="project" value="TreeGrafter"/>
</dbReference>
<evidence type="ECO:0000313" key="11">
    <source>
        <dbReference type="Proteomes" id="UP000005933"/>
    </source>
</evidence>
<comment type="PTM">
    <text evidence="7">Predicted to be exported by the Tat system. The position of the signal peptide cleavage has not been experimentally proven.</text>
</comment>
<dbReference type="InterPro" id="IPR023724">
    <property type="entry name" value="Glucan_biosyn_MdoD"/>
</dbReference>
<comment type="function">
    <text evidence="1 7">Probably involved in the control of the structural glucose backbone of osmoregulated periplasmic glucans (OPGs).</text>
</comment>
<comment type="subcellular location">
    <subcellularLocation>
        <location evidence="2 7">Periplasm</location>
    </subcellularLocation>
</comment>
<dbReference type="Gene3D" id="2.60.40.10">
    <property type="entry name" value="Immunoglobulins"/>
    <property type="match status" value="1"/>
</dbReference>
<proteinExistence type="inferred from homology"/>
<sequence>MSACSKSNVTSQAPMVTRRHLLASASLSATLAALGITPEALAASRVKLGNAAPFSFDALVERARAMAGQPYTPPATAPADILAKIDYEAHGKIRFDTAHALFADGPGQFPVTFFHLGTFFRAPVRMHVVDKGEAREIVYDESYFDMPADSPARKLPRNSGFAGFRFQESRLGDQKKLDWKKNDWVAFLGASYFRAIGELYQYGLSARGIALDVAQAGKAEEFPNFTHVWFDTPANEHADSVTIYALLDGPGITGAYRFVMHRGKGVVMEIDTALFLRRDIERFGIAPASSMYWFSETAKGTATDWRPEVHDSDGLAMWTGNGERIWRPLNDPPRVMTSAFSDNNPRGFGLLQRDRDFNNYMDGVHYERRPSLWVEPLEGWGEGAVQLVEIPTDDEIHDNIVAMWVPKAPARAGNQYRLRYRLHWLADEPYPTPLARCVATRLGNGGQPGQPRPHGVRKFMVEFKGGPLEKLPFGVKPEAVLTSSRGTFSYVFTEAVPNGVPGHWRAQFDLTVDGKEPVDMRLFLRVDGKPLSETWLYQYHPFQSPVGPVAS</sequence>
<evidence type="ECO:0000256" key="1">
    <source>
        <dbReference type="ARBA" id="ARBA00003985"/>
    </source>
</evidence>
<evidence type="ECO:0000259" key="9">
    <source>
        <dbReference type="Pfam" id="PF04349"/>
    </source>
</evidence>
<reference evidence="10 11" key="1">
    <citation type="journal article" date="2006" name="Mol. Plant Microbe Interact.">
        <title>Identification of open reading frames unique to a select agent: Ralstonia solanacearum race 3 biovar 2.</title>
        <authorList>
            <person name="Gabriel D.W."/>
            <person name="Allen C."/>
            <person name="Schell M."/>
            <person name="Denny T.P."/>
            <person name="Greenberg J.T."/>
            <person name="Duan Y.P."/>
            <person name="Flores-Cruz Z."/>
            <person name="Huang Q."/>
            <person name="Clifford J.M."/>
            <person name="Presting G."/>
            <person name="Gonzalez E.T."/>
            <person name="Reddy J."/>
            <person name="Elphinstone J."/>
            <person name="Swanson J."/>
            <person name="Yao J."/>
            <person name="Mulholland V."/>
            <person name="Liu L."/>
            <person name="Farmerie W."/>
            <person name="Patnaikuni M."/>
            <person name="Balogh B."/>
            <person name="Norman D."/>
            <person name="Alvarez A."/>
            <person name="Castillo J.A."/>
            <person name="Jones J."/>
            <person name="Saddler G."/>
            <person name="Walunas T."/>
            <person name="Zhukov A."/>
            <person name="Mikhailova N."/>
        </authorList>
    </citation>
    <scope>NUCLEOTIDE SEQUENCE [LARGE SCALE GENOMIC DNA]</scope>
    <source>
        <strain evidence="10 11">UW551</strain>
    </source>
</reference>
<evidence type="ECO:0000256" key="4">
    <source>
        <dbReference type="ARBA" id="ARBA00009284"/>
    </source>
</evidence>
<dbReference type="InterPro" id="IPR014438">
    <property type="entry name" value="Glucan_biosyn_MdoG/MdoD"/>
</dbReference>
<dbReference type="InterPro" id="IPR014756">
    <property type="entry name" value="Ig_E-set"/>
</dbReference>
<feature type="chain" id="PRO_5044243016" description="Glucans biosynthesis protein D" evidence="8">
    <location>
        <begin position="43"/>
        <end position="551"/>
    </location>
</feature>
<dbReference type="AlphaFoldDB" id="A0AB33VDI5"/>
<dbReference type="SUPFAM" id="SSF74650">
    <property type="entry name" value="Galactose mutarotase-like"/>
    <property type="match status" value="1"/>
</dbReference>
<dbReference type="PIRSF" id="PIRSF006281">
    <property type="entry name" value="MdoG"/>
    <property type="match status" value="1"/>
</dbReference>